<name>A0A0H4INV5_9CAUD</name>
<reference evidence="1 2" key="1">
    <citation type="submission" date="2015-05" db="EMBL/GenBank/DDBJ databases">
        <authorList>
            <person name="Liu X."/>
            <person name="Tong Y."/>
            <person name="Huang Y."/>
            <person name="Fan H."/>
            <person name="An X."/>
            <person name="Mi Z."/>
            <person name="Zhang Z."/>
        </authorList>
    </citation>
    <scope>NUCLEOTIDE SEQUENCE [LARGE SCALE GENOMIC DNA]</scope>
</reference>
<dbReference type="RefSeq" id="YP_010077895.1">
    <property type="nucleotide sequence ID" value="NC_054952.1"/>
</dbReference>
<dbReference type="Pfam" id="PF12322">
    <property type="entry name" value="T4_baseplate"/>
    <property type="match status" value="1"/>
</dbReference>
<proteinExistence type="predicted"/>
<organism evidence="1 2">
    <name type="scientific">Stenotrophomonas phage IME-SM1</name>
    <dbReference type="NCBI Taxonomy" id="1654717"/>
    <lineage>
        <taxon>Viruses</taxon>
        <taxon>Duplodnaviria</taxon>
        <taxon>Heunggongvirae</taxon>
        <taxon>Uroviricota</taxon>
        <taxon>Caudoviricetes</taxon>
        <taxon>Menderavirus</taxon>
        <taxon>Menderavirus IMESM1</taxon>
    </lineage>
</organism>
<dbReference type="GeneID" id="65066803"/>
<evidence type="ECO:0000313" key="1">
    <source>
        <dbReference type="EMBL" id="AKO61702.1"/>
    </source>
</evidence>
<keyword evidence="2" id="KW-1185">Reference proteome</keyword>
<dbReference type="KEGG" id="vg:65066803"/>
<evidence type="ECO:0000313" key="2">
    <source>
        <dbReference type="Proteomes" id="UP000224291"/>
    </source>
</evidence>
<dbReference type="InterPro" id="IPR024364">
    <property type="entry name" value="Baseplate_phage_T4-like"/>
</dbReference>
<protein>
    <submittedName>
        <fullName evidence="1">Baseplate hub subunit</fullName>
    </submittedName>
</protein>
<dbReference type="EMBL" id="KR560069">
    <property type="protein sequence ID" value="AKO61702.1"/>
    <property type="molecule type" value="Genomic_DNA"/>
</dbReference>
<accession>A0A0H4INV5</accession>
<sequence>MGKLRKPTGITFELELTELGKTVKYRPFKLKEQKKLLLASGLKDKAVMTNALLDIVEQCTFGELNVRKLPMHITDYLFTKIYIKSVGNMSQAQFECAGEVIEKDDEGHDHKVPCGVKLNLNLDLERATLVYPDTYRPNETIELEDGMFVRLRVPTFEEQQKIDFSKSLTDVTDQFIVSLIEAIVDGEEMQIPGQDVTPDEVVEWLDELSASSIEKITGFLQNLPQLTMDVNVTCPKCGRKEEFKLTGLEDFSADASGRQVARLAEPFPHDGGIWVHGQLP</sequence>
<dbReference type="Proteomes" id="UP000224291">
    <property type="component" value="Segment"/>
</dbReference>